<accession>A0ABU4NC67</accession>
<organism evidence="1 2">
    <name type="scientific">Streptomyces europaeiscabiei</name>
    <dbReference type="NCBI Taxonomy" id="146819"/>
    <lineage>
        <taxon>Bacteria</taxon>
        <taxon>Bacillati</taxon>
        <taxon>Actinomycetota</taxon>
        <taxon>Actinomycetes</taxon>
        <taxon>Kitasatosporales</taxon>
        <taxon>Streptomycetaceae</taxon>
        <taxon>Streptomyces</taxon>
    </lineage>
</organism>
<keyword evidence="2" id="KW-1185">Reference proteome</keyword>
<gene>
    <name evidence="1" type="ORF">PV662_09035</name>
</gene>
<evidence type="ECO:0000313" key="2">
    <source>
        <dbReference type="Proteomes" id="UP001271274"/>
    </source>
</evidence>
<protein>
    <submittedName>
        <fullName evidence="1">Uncharacterized protein</fullName>
    </submittedName>
</protein>
<dbReference type="Proteomes" id="UP001271274">
    <property type="component" value="Unassembled WGS sequence"/>
</dbReference>
<reference evidence="1 2" key="1">
    <citation type="journal article" date="2023" name="Microb. Genom.">
        <title>Mesoterricola silvestris gen. nov., sp. nov., Mesoterricola sediminis sp. nov., Geothrix oryzae sp. nov., Geothrix edaphica sp. nov., Geothrix rubra sp. nov., and Geothrix limicola sp. nov., six novel members of Acidobacteriota isolated from soils.</title>
        <authorList>
            <person name="Weisberg A.J."/>
            <person name="Pearce E."/>
            <person name="Kramer C.G."/>
            <person name="Chang J.H."/>
            <person name="Clarke C.R."/>
        </authorList>
    </citation>
    <scope>NUCLEOTIDE SEQUENCE [LARGE SCALE GENOMIC DNA]</scope>
    <source>
        <strain evidence="1 2">ID09-01A</strain>
    </source>
</reference>
<proteinExistence type="predicted"/>
<dbReference type="EMBL" id="JARAYU010000002">
    <property type="protein sequence ID" value="MDX3699899.1"/>
    <property type="molecule type" value="Genomic_DNA"/>
</dbReference>
<comment type="caution">
    <text evidence="1">The sequence shown here is derived from an EMBL/GenBank/DDBJ whole genome shotgun (WGS) entry which is preliminary data.</text>
</comment>
<sequence>MATASIDTTELETVVGWLIEGQARKVRGMALYNAIRVKNGKAAVPTVQILDHNAAAATIAAVLADVQAAS</sequence>
<evidence type="ECO:0000313" key="1">
    <source>
        <dbReference type="EMBL" id="MDX3699899.1"/>
    </source>
</evidence>
<dbReference type="RefSeq" id="WP_319061867.1">
    <property type="nucleotide sequence ID" value="NZ_JARAYT010000002.1"/>
</dbReference>
<name>A0ABU4NC67_9ACTN</name>